<dbReference type="SMR" id="B6TV05"/>
<reference evidence="2" key="3">
    <citation type="submission" date="2015-12" db="EMBL/GenBank/DDBJ databases">
        <title>Update maize B73 reference genome by single molecule sequencing technologies.</title>
        <authorList>
            <consortium name="Maize Genome Sequencing Project"/>
            <person name="Ware D."/>
        </authorList>
    </citation>
    <scope>NUCLEOTIDE SEQUENCE</scope>
    <source>
        <tissue evidence="2">Seedling</tissue>
    </source>
</reference>
<reference evidence="4" key="2">
    <citation type="journal article" date="2009" name="Science">
        <title>The B73 maize genome: complexity, diversity, and dynamics.</title>
        <authorList>
            <person name="Schnable P.S."/>
            <person name="Ware D."/>
            <person name="Fulton R.S."/>
            <person name="Stein J.C."/>
            <person name="Wei F."/>
            <person name="Pasternak S."/>
            <person name="Liang C."/>
            <person name="Zhang J."/>
            <person name="Fulton L."/>
            <person name="Graves T.A."/>
            <person name="Minx P."/>
            <person name="Reily A.D."/>
            <person name="Courtney L."/>
            <person name="Kruchowski S.S."/>
            <person name="Tomlinson C."/>
            <person name="Strong C."/>
            <person name="Delehaunty K."/>
            <person name="Fronick C."/>
            <person name="Courtney B."/>
            <person name="Rock S.M."/>
            <person name="Belter E."/>
            <person name="Du F."/>
            <person name="Kim K."/>
            <person name="Abbott R.M."/>
            <person name="Cotton M."/>
            <person name="Levy A."/>
            <person name="Marchetto P."/>
            <person name="Ochoa K."/>
            <person name="Jackson S.M."/>
            <person name="Gillam B."/>
            <person name="Chen W."/>
            <person name="Yan L."/>
            <person name="Higginbotham J."/>
            <person name="Cardenas M."/>
            <person name="Waligorski J."/>
            <person name="Applebaum E."/>
            <person name="Phelps L."/>
            <person name="Falcone J."/>
            <person name="Kanchi K."/>
            <person name="Thane T."/>
            <person name="Scimone A."/>
            <person name="Thane N."/>
            <person name="Henke J."/>
            <person name="Wang T."/>
            <person name="Ruppert J."/>
            <person name="Shah N."/>
            <person name="Rotter K."/>
            <person name="Hodges J."/>
            <person name="Ingenthron E."/>
            <person name="Cordes M."/>
            <person name="Kohlberg S."/>
            <person name="Sgro J."/>
            <person name="Delgado B."/>
            <person name="Mead K."/>
            <person name="Chinwalla A."/>
            <person name="Leonard S."/>
            <person name="Crouse K."/>
            <person name="Collura K."/>
            <person name="Kudrna D."/>
            <person name="Currie J."/>
            <person name="He R."/>
            <person name="Angelova A."/>
            <person name="Rajasekar S."/>
            <person name="Mueller T."/>
            <person name="Lomeli R."/>
            <person name="Scara G."/>
            <person name="Ko A."/>
            <person name="Delaney K."/>
            <person name="Wissotski M."/>
            <person name="Lopez G."/>
            <person name="Campos D."/>
            <person name="Braidotti M."/>
            <person name="Ashley E."/>
            <person name="Golser W."/>
            <person name="Kim H."/>
            <person name="Lee S."/>
            <person name="Lin J."/>
            <person name="Dujmic Z."/>
            <person name="Kim W."/>
            <person name="Talag J."/>
            <person name="Zuccolo A."/>
            <person name="Fan C."/>
            <person name="Sebastian A."/>
            <person name="Kramer M."/>
            <person name="Spiegel L."/>
            <person name="Nascimento L."/>
            <person name="Zutavern T."/>
            <person name="Miller B."/>
            <person name="Ambroise C."/>
            <person name="Muller S."/>
            <person name="Spooner W."/>
            <person name="Narechania A."/>
            <person name="Ren L."/>
            <person name="Wei S."/>
            <person name="Kumari S."/>
            <person name="Faga B."/>
            <person name="Levy M.J."/>
            <person name="McMahan L."/>
            <person name="Van Buren P."/>
            <person name="Vaughn M.W."/>
            <person name="Ying K."/>
            <person name="Yeh C.-T."/>
            <person name="Emrich S.J."/>
            <person name="Jia Y."/>
            <person name="Kalyanaraman A."/>
            <person name="Hsia A.-P."/>
            <person name="Barbazuk W.B."/>
            <person name="Baucom R.S."/>
            <person name="Brutnell T.P."/>
            <person name="Carpita N.C."/>
            <person name="Chaparro C."/>
            <person name="Chia J.-M."/>
            <person name="Deragon J.-M."/>
            <person name="Estill J.C."/>
            <person name="Fu Y."/>
            <person name="Jeddeloh J.A."/>
            <person name="Han Y."/>
            <person name="Lee H."/>
            <person name="Li P."/>
            <person name="Lisch D.R."/>
            <person name="Liu S."/>
            <person name="Liu Z."/>
            <person name="Nagel D.H."/>
            <person name="McCann M.C."/>
            <person name="SanMiguel P."/>
            <person name="Myers A.M."/>
            <person name="Nettleton D."/>
            <person name="Nguyen J."/>
            <person name="Penning B.W."/>
            <person name="Ponnala L."/>
            <person name="Schneider K.L."/>
            <person name="Schwartz D.C."/>
            <person name="Sharma A."/>
            <person name="Soderlund C."/>
            <person name="Springer N.M."/>
            <person name="Sun Q."/>
            <person name="Wang H."/>
            <person name="Waterman M."/>
            <person name="Westerman R."/>
            <person name="Wolfgruber T.K."/>
            <person name="Yang L."/>
            <person name="Yu Y."/>
            <person name="Zhang L."/>
            <person name="Zhou S."/>
            <person name="Zhu Q."/>
            <person name="Bennetzen J.L."/>
            <person name="Dawe R.K."/>
            <person name="Jiang J."/>
            <person name="Jiang N."/>
            <person name="Presting G.G."/>
            <person name="Wessler S.R."/>
            <person name="Aluru S."/>
            <person name="Martienssen R.A."/>
            <person name="Clifton S.W."/>
            <person name="McCombie W.R."/>
            <person name="Wing R.A."/>
            <person name="Wilson R.K."/>
        </authorList>
    </citation>
    <scope>NUCLEOTIDE SEQUENCE [LARGE SCALE GENOMIC DNA]</scope>
    <source>
        <strain evidence="4">cv. B73</strain>
    </source>
</reference>
<evidence type="ECO:0000313" key="4">
    <source>
        <dbReference type="Proteomes" id="UP000007305"/>
    </source>
</evidence>
<dbReference type="Gramene" id="Zm00001eb193020_T001">
    <property type="protein sequence ID" value="Zm00001eb193020_P001"/>
    <property type="gene ID" value="Zm00001eb193020"/>
</dbReference>
<accession>B6TV05</accession>
<dbReference type="EMBL" id="CM000780">
    <property type="protein sequence ID" value="AQK56172.1"/>
    <property type="molecule type" value="Genomic_DNA"/>
</dbReference>
<evidence type="ECO:0000313" key="2">
    <source>
        <dbReference type="EMBL" id="AQK56172.1"/>
    </source>
</evidence>
<keyword evidence="4" id="KW-1185">Reference proteome</keyword>
<sequence>MEPGRIPWRANLQWIHGLKVSSPLEDPRYEALNQRREGSIFGVECEKCGMLIRVAGNSIMLSPPLIMTPNEVEEML</sequence>
<dbReference type="EMBL" id="EU968820">
    <property type="protein sequence ID" value="ACG40938.1"/>
    <property type="molecule type" value="mRNA"/>
</dbReference>
<organism evidence="1">
    <name type="scientific">Zea mays</name>
    <name type="common">Maize</name>
    <dbReference type="NCBI Taxonomy" id="4577"/>
    <lineage>
        <taxon>Eukaryota</taxon>
        <taxon>Viridiplantae</taxon>
        <taxon>Streptophyta</taxon>
        <taxon>Embryophyta</taxon>
        <taxon>Tracheophyta</taxon>
        <taxon>Spermatophyta</taxon>
        <taxon>Magnoliopsida</taxon>
        <taxon>Liliopsida</taxon>
        <taxon>Poales</taxon>
        <taxon>Poaceae</taxon>
        <taxon>PACMAD clade</taxon>
        <taxon>Panicoideae</taxon>
        <taxon>Andropogonodae</taxon>
        <taxon>Andropogoneae</taxon>
        <taxon>Tripsacinae</taxon>
        <taxon>Zea</taxon>
    </lineage>
</organism>
<dbReference type="AlphaFoldDB" id="B6TV05"/>
<protein>
    <submittedName>
        <fullName evidence="1 3">Uncharacterized protein</fullName>
    </submittedName>
</protein>
<dbReference type="InterPro" id="IPR015422">
    <property type="entry name" value="PyrdxlP-dep_Trfase_small"/>
</dbReference>
<dbReference type="STRING" id="4577.B6TV05"/>
<evidence type="ECO:0000313" key="3">
    <source>
        <dbReference type="EnsemblPlants" id="Zm00001eb193020_P001"/>
    </source>
</evidence>
<dbReference type="Gene3D" id="3.90.1150.10">
    <property type="entry name" value="Aspartate Aminotransferase, domain 1"/>
    <property type="match status" value="1"/>
</dbReference>
<dbReference type="EnsemblPlants" id="Zm00001eb193020_T001">
    <property type="protein sequence ID" value="Zm00001eb193020_P001"/>
    <property type="gene ID" value="Zm00001eb193020"/>
</dbReference>
<reference evidence="3" key="5">
    <citation type="submission" date="2021-05" db="UniProtKB">
        <authorList>
            <consortium name="EnsemblPlants"/>
        </authorList>
    </citation>
    <scope>IDENTIFICATION</scope>
    <source>
        <strain evidence="3">cv. B73</strain>
    </source>
</reference>
<gene>
    <name evidence="2" type="ORF">ZEAMMB73_Zm00001d052097</name>
</gene>
<evidence type="ECO:0000313" key="1">
    <source>
        <dbReference type="EMBL" id="ACG40938.1"/>
    </source>
</evidence>
<proteinExistence type="evidence at transcript level"/>
<reference evidence="3" key="4">
    <citation type="submission" date="2019-07" db="EMBL/GenBank/DDBJ databases">
        <authorList>
            <person name="Seetharam A."/>
            <person name="Woodhouse M."/>
            <person name="Cannon E."/>
        </authorList>
    </citation>
    <scope>NUCLEOTIDE SEQUENCE [LARGE SCALE GENOMIC DNA]</scope>
    <source>
        <strain evidence="3">cv. B73</strain>
    </source>
</reference>
<dbReference type="Proteomes" id="UP000007305">
    <property type="component" value="Chromosome 4"/>
</dbReference>
<reference evidence="1" key="1">
    <citation type="journal article" date="2009" name="Plant Mol. Biol.">
        <title>Insights into corn genes derived from large-scale cDNA sequencing.</title>
        <authorList>
            <person name="Alexandrov N.N."/>
            <person name="Brover V.V."/>
            <person name="Freidin S."/>
            <person name="Troukhan M.E."/>
            <person name="Tatarinova T.V."/>
            <person name="Zhang H."/>
            <person name="Swaller T.J."/>
            <person name="Lu Y.P."/>
            <person name="Bouck J."/>
            <person name="Flavell R.B."/>
            <person name="Feldmann K.A."/>
        </authorList>
    </citation>
    <scope>NUCLEOTIDE SEQUENCE</scope>
</reference>
<name>B6TV05_MAIZE</name>